<dbReference type="Proteomes" id="UP000569914">
    <property type="component" value="Unassembled WGS sequence"/>
</dbReference>
<dbReference type="Pfam" id="PF01243">
    <property type="entry name" value="PNPOx_N"/>
    <property type="match status" value="1"/>
</dbReference>
<dbReference type="InterPro" id="IPR011576">
    <property type="entry name" value="Pyridox_Oxase_N"/>
</dbReference>
<dbReference type="GO" id="GO:0070967">
    <property type="term" value="F:coenzyme F420 binding"/>
    <property type="evidence" value="ECO:0007669"/>
    <property type="project" value="TreeGrafter"/>
</dbReference>
<dbReference type="EMBL" id="JACCBU010000001">
    <property type="protein sequence ID" value="NYE73163.1"/>
    <property type="molecule type" value="Genomic_DNA"/>
</dbReference>
<proteinExistence type="predicted"/>
<name>A0A7Y9IAQ0_9ACTN</name>
<evidence type="ECO:0000313" key="3">
    <source>
        <dbReference type="EMBL" id="NYE73163.1"/>
    </source>
</evidence>
<dbReference type="GO" id="GO:0005829">
    <property type="term" value="C:cytosol"/>
    <property type="evidence" value="ECO:0007669"/>
    <property type="project" value="TreeGrafter"/>
</dbReference>
<dbReference type="GO" id="GO:0016627">
    <property type="term" value="F:oxidoreductase activity, acting on the CH-CH group of donors"/>
    <property type="evidence" value="ECO:0007669"/>
    <property type="project" value="TreeGrafter"/>
</dbReference>
<protein>
    <recommendedName>
        <fullName evidence="2">Pyridoxamine 5'-phosphate oxidase N-terminal domain-containing protein</fullName>
    </recommendedName>
</protein>
<dbReference type="SUPFAM" id="SSF50475">
    <property type="entry name" value="FMN-binding split barrel"/>
    <property type="match status" value="1"/>
</dbReference>
<comment type="caution">
    <text evidence="3">The sequence shown here is derived from an EMBL/GenBank/DDBJ whole genome shotgun (WGS) entry which is preliminary data.</text>
</comment>
<dbReference type="PANTHER" id="PTHR35176">
    <property type="entry name" value="HEME OXYGENASE HI_0854-RELATED"/>
    <property type="match status" value="1"/>
</dbReference>
<dbReference type="InterPro" id="IPR052019">
    <property type="entry name" value="F420H2_bilvrd_red/Heme_oxyg"/>
</dbReference>
<keyword evidence="1" id="KW-0560">Oxidoreductase</keyword>
<dbReference type="RefSeq" id="WP_179754450.1">
    <property type="nucleotide sequence ID" value="NZ_JACCBU010000001.1"/>
</dbReference>
<gene>
    <name evidence="3" type="ORF">BKA15_004492</name>
</gene>
<dbReference type="Gene3D" id="2.30.110.10">
    <property type="entry name" value="Electron Transport, Fmn-binding Protein, Chain A"/>
    <property type="match status" value="1"/>
</dbReference>
<dbReference type="InterPro" id="IPR012349">
    <property type="entry name" value="Split_barrel_FMN-bd"/>
</dbReference>
<keyword evidence="4" id="KW-1185">Reference proteome</keyword>
<accession>A0A7Y9IAQ0</accession>
<dbReference type="PANTHER" id="PTHR35176:SF4">
    <property type="entry name" value="PYRIDOXAMINE 5'-PHOSPHATE OXIDASE-RELATED FMN-BINDING"/>
    <property type="match status" value="1"/>
</dbReference>
<evidence type="ECO:0000256" key="1">
    <source>
        <dbReference type="ARBA" id="ARBA00023002"/>
    </source>
</evidence>
<evidence type="ECO:0000313" key="4">
    <source>
        <dbReference type="Proteomes" id="UP000569914"/>
    </source>
</evidence>
<dbReference type="AlphaFoldDB" id="A0A7Y9IAQ0"/>
<feature type="domain" description="Pyridoxamine 5'-phosphate oxidase N-terminal" evidence="2">
    <location>
        <begin position="35"/>
        <end position="155"/>
    </location>
</feature>
<reference evidence="3 4" key="1">
    <citation type="submission" date="2020-07" db="EMBL/GenBank/DDBJ databases">
        <title>Sequencing the genomes of 1000 actinobacteria strains.</title>
        <authorList>
            <person name="Klenk H.-P."/>
        </authorList>
    </citation>
    <scope>NUCLEOTIDE SEQUENCE [LARGE SCALE GENOMIC DNA]</scope>
    <source>
        <strain evidence="3 4">DSM 22083</strain>
    </source>
</reference>
<organism evidence="3 4">
    <name type="scientific">Microlunatus parietis</name>
    <dbReference type="NCBI Taxonomy" id="682979"/>
    <lineage>
        <taxon>Bacteria</taxon>
        <taxon>Bacillati</taxon>
        <taxon>Actinomycetota</taxon>
        <taxon>Actinomycetes</taxon>
        <taxon>Propionibacteriales</taxon>
        <taxon>Propionibacteriaceae</taxon>
        <taxon>Microlunatus</taxon>
    </lineage>
</organism>
<evidence type="ECO:0000259" key="2">
    <source>
        <dbReference type="Pfam" id="PF01243"/>
    </source>
</evidence>
<sequence>MIAKTPTADRAGIDAGYQGRDGVSSTAPAVPAWDDVAARLAAAKNYWVVTAAADGRPCPRPLWGLWVDGALVFTVLRSTRTARNLAENPFATVHLESAEQVLIMEGSVVELSAESVGDFFGAWLAKYAAEGAVASEGVELDRMIYRLTPRLAHTWTLNHFPSDAVRWNFGES</sequence>